<proteinExistence type="predicted"/>
<dbReference type="OrthoDB" id="3235960at2759"/>
<evidence type="ECO:0000259" key="3">
    <source>
        <dbReference type="Pfam" id="PF20153"/>
    </source>
</evidence>
<keyword evidence="2" id="KW-0472">Membrane</keyword>
<dbReference type="Proteomes" id="UP000059188">
    <property type="component" value="Unassembled WGS sequence"/>
</dbReference>
<feature type="transmembrane region" description="Helical" evidence="2">
    <location>
        <begin position="104"/>
        <end position="123"/>
    </location>
</feature>
<reference evidence="4 5" key="1">
    <citation type="submission" date="2014-11" db="EMBL/GenBank/DDBJ databases">
        <authorList>
            <person name="Wibberg Daniel"/>
        </authorList>
    </citation>
    <scope>NUCLEOTIDE SEQUENCE [LARGE SCALE GENOMIC DNA]</scope>
    <source>
        <strain evidence="4">Rhizoctonia solani AG1-IB 7/3/14</strain>
    </source>
</reference>
<feature type="domain" description="DUF6535" evidence="3">
    <location>
        <begin position="82"/>
        <end position="257"/>
    </location>
</feature>
<keyword evidence="2" id="KW-0812">Transmembrane</keyword>
<gene>
    <name evidence="4" type="ORF">RSOLAG1IB_12300</name>
</gene>
<name>A0A0B7FTB3_THACB</name>
<organism evidence="4 5">
    <name type="scientific">Thanatephorus cucumeris (strain AG1-IB / isolate 7/3/14)</name>
    <name type="common">Lettuce bottom rot fungus</name>
    <name type="synonym">Rhizoctonia solani</name>
    <dbReference type="NCBI Taxonomy" id="1108050"/>
    <lineage>
        <taxon>Eukaryota</taxon>
        <taxon>Fungi</taxon>
        <taxon>Dikarya</taxon>
        <taxon>Basidiomycota</taxon>
        <taxon>Agaricomycotina</taxon>
        <taxon>Agaricomycetes</taxon>
        <taxon>Cantharellales</taxon>
        <taxon>Ceratobasidiaceae</taxon>
        <taxon>Rhizoctonia</taxon>
        <taxon>Rhizoctonia solani AG-1</taxon>
    </lineage>
</organism>
<protein>
    <recommendedName>
        <fullName evidence="3">DUF6535 domain-containing protein</fullName>
    </recommendedName>
</protein>
<evidence type="ECO:0000313" key="4">
    <source>
        <dbReference type="EMBL" id="CEL60089.1"/>
    </source>
</evidence>
<keyword evidence="2" id="KW-1133">Transmembrane helix</keyword>
<accession>A0A0B7FTB3</accession>
<feature type="compositionally biased region" description="Polar residues" evidence="1">
    <location>
        <begin position="410"/>
        <end position="419"/>
    </location>
</feature>
<feature type="transmembrane region" description="Helical" evidence="2">
    <location>
        <begin position="231"/>
        <end position="256"/>
    </location>
</feature>
<keyword evidence="5" id="KW-1185">Reference proteome</keyword>
<feature type="transmembrane region" description="Helical" evidence="2">
    <location>
        <begin position="262"/>
        <end position="295"/>
    </location>
</feature>
<evidence type="ECO:0000256" key="2">
    <source>
        <dbReference type="SAM" id="Phobius"/>
    </source>
</evidence>
<feature type="transmembrane region" description="Helical" evidence="2">
    <location>
        <begin position="175"/>
        <end position="197"/>
    </location>
</feature>
<sequence length="600" mass="67068">MPFDYGFWGLLESGHLPGVKISGFKLNTASSDPAKAPNKDSGGRSYYAHRDQCHFHAAQSGPQATLASDKLGKEMDPDGAIWQLYQEESREHDKELIENRDKSLDVLLIYAGLFSSVLAGFLVDSKTLLQQDTETASMKLLLYIAQSQRAESNGSLSTPIELPSLSFTASNSARWINALWFLALFISLSTALITMLAKEWLQAYISSQPRSPHAHALLHQARLRGLYKWHALHIIDFLPSALHFSLLLFSIGIVIYLRELDYLVAALVATFIGFVFLFYVATTVFASCSMFCPFITQASRYIRQYLFKFPECATWADEQSKEAQGSEATTYHELRALFWLATFARDPAVGQCVYQALAGLRIPRVQKNTPPGAKEGKLSQLQNVDQGGEIDIYRSRSDLQHGQQEEDVSQRSPSRVESIQPSMVAKHTMVSQKHFDLLHKFFQATCAHLPTLLDTEERQISTRRCTSISKHANALPHLTALLNSCYVRPLPKRIPSWSFTNSGKLMGDDELGLPIFNDNQARESPTQIIKKALDSLDAVWGEHKSYITADSHSLLALAELRLTQALTTALVTENVNPEISADNTDRVTLFEPRARASRIS</sequence>
<dbReference type="AlphaFoldDB" id="A0A0B7FTB3"/>
<dbReference type="InterPro" id="IPR045338">
    <property type="entry name" value="DUF6535"/>
</dbReference>
<evidence type="ECO:0000313" key="5">
    <source>
        <dbReference type="Proteomes" id="UP000059188"/>
    </source>
</evidence>
<feature type="region of interest" description="Disordered" evidence="1">
    <location>
        <begin position="398"/>
        <end position="419"/>
    </location>
</feature>
<dbReference type="Pfam" id="PF20153">
    <property type="entry name" value="DUF6535"/>
    <property type="match status" value="1"/>
</dbReference>
<dbReference type="EMBL" id="LN679519">
    <property type="protein sequence ID" value="CEL60089.1"/>
    <property type="molecule type" value="Genomic_DNA"/>
</dbReference>
<evidence type="ECO:0000256" key="1">
    <source>
        <dbReference type="SAM" id="MobiDB-lite"/>
    </source>
</evidence>